<evidence type="ECO:0000256" key="1">
    <source>
        <dbReference type="SAM" id="MobiDB-lite"/>
    </source>
</evidence>
<dbReference type="EMBL" id="DF977459">
    <property type="protein sequence ID" value="GAP85813.1"/>
    <property type="molecule type" value="Genomic_DNA"/>
</dbReference>
<dbReference type="AlphaFoldDB" id="A0A1W2TCX5"/>
<dbReference type="Proteomes" id="UP000054516">
    <property type="component" value="Unassembled WGS sequence"/>
</dbReference>
<protein>
    <submittedName>
        <fullName evidence="2">Putative cell surface protein</fullName>
    </submittedName>
</protein>
<name>A0A1W2TCX5_ROSNE</name>
<feature type="compositionally biased region" description="Polar residues" evidence="1">
    <location>
        <begin position="342"/>
        <end position="351"/>
    </location>
</feature>
<proteinExistence type="predicted"/>
<reference evidence="2" key="1">
    <citation type="submission" date="2016-03" db="EMBL/GenBank/DDBJ databases">
        <title>Draft genome sequence of Rosellinia necatrix.</title>
        <authorList>
            <person name="Kanematsu S."/>
        </authorList>
    </citation>
    <scope>NUCLEOTIDE SEQUENCE [LARGE SCALE GENOMIC DNA]</scope>
    <source>
        <strain evidence="2">W97</strain>
    </source>
</reference>
<dbReference type="PANTHER" id="PTHR39606:SF1">
    <property type="entry name" value="CELL SURFACE PROTEIN"/>
    <property type="match status" value="1"/>
</dbReference>
<feature type="compositionally biased region" description="Basic and acidic residues" evidence="1">
    <location>
        <begin position="170"/>
        <end position="180"/>
    </location>
</feature>
<feature type="compositionally biased region" description="Low complexity" evidence="1">
    <location>
        <begin position="79"/>
        <end position="122"/>
    </location>
</feature>
<feature type="region of interest" description="Disordered" evidence="1">
    <location>
        <begin position="1"/>
        <end position="351"/>
    </location>
</feature>
<feature type="compositionally biased region" description="Low complexity" evidence="1">
    <location>
        <begin position="225"/>
        <end position="267"/>
    </location>
</feature>
<organism evidence="2">
    <name type="scientific">Rosellinia necatrix</name>
    <name type="common">White root-rot fungus</name>
    <dbReference type="NCBI Taxonomy" id="77044"/>
    <lineage>
        <taxon>Eukaryota</taxon>
        <taxon>Fungi</taxon>
        <taxon>Dikarya</taxon>
        <taxon>Ascomycota</taxon>
        <taxon>Pezizomycotina</taxon>
        <taxon>Sordariomycetes</taxon>
        <taxon>Xylariomycetidae</taxon>
        <taxon>Xylariales</taxon>
        <taxon>Xylariaceae</taxon>
        <taxon>Rosellinia</taxon>
    </lineage>
</organism>
<gene>
    <name evidence="2" type="ORF">SAMD00023353_1401030</name>
</gene>
<feature type="compositionally biased region" description="Low complexity" evidence="1">
    <location>
        <begin position="136"/>
        <end position="158"/>
    </location>
</feature>
<evidence type="ECO:0000313" key="3">
    <source>
        <dbReference type="Proteomes" id="UP000054516"/>
    </source>
</evidence>
<feature type="compositionally biased region" description="Basic and acidic residues" evidence="1">
    <location>
        <begin position="212"/>
        <end position="221"/>
    </location>
</feature>
<dbReference type="OMA" id="DSHMANK"/>
<dbReference type="PANTHER" id="PTHR39606">
    <property type="entry name" value="SURFACE PROTEIN, PUTATIVE-RELATED"/>
    <property type="match status" value="1"/>
</dbReference>
<sequence length="351" mass="35270">MSNIVQKVKDAVSGHHDTSSAPEGTHGPHGSRVANAADPRIDSDRDHRAAPGSTVGGTHDYTSSSNYTHGEGGYGMSGLTGATATHGTHGTSGLTGTHGTHGTSGLTGTHGTHGTSGLTGTHGTHGGLTGTGTHGTSGLTGVTAGYDGTTDTTGSTGREGPHSSNVANKLDPRIDSDRSGKHLGNTAGDQFGSGAEGVHGPHSSRIANTVDPRVDSDRDGSRTAGNTHGSSGTYGTTGAHDTHGTTHGTAQLGGANAPGPAAHTAGPHKSDLLNKADPRVDSDLDGSRTVGGNKTYGANSTLNKDPTDAAQVPPSTLQKTLGKPTIEHGDVHHGRERRHSLKSSQEVYHGL</sequence>
<evidence type="ECO:0000313" key="2">
    <source>
        <dbReference type="EMBL" id="GAP85813.1"/>
    </source>
</evidence>
<feature type="compositionally biased region" description="Basic and acidic residues" evidence="1">
    <location>
        <begin position="7"/>
        <end position="18"/>
    </location>
</feature>
<keyword evidence="3" id="KW-1185">Reference proteome</keyword>
<feature type="compositionally biased region" description="Gly residues" evidence="1">
    <location>
        <begin position="123"/>
        <end position="135"/>
    </location>
</feature>
<accession>A0A1W2TCX5</accession>
<dbReference type="STRING" id="77044.A0A1W2TCX5"/>
<feature type="compositionally biased region" description="Basic and acidic residues" evidence="1">
    <location>
        <begin position="268"/>
        <end position="286"/>
    </location>
</feature>
<dbReference type="OrthoDB" id="2590867at2759"/>
<feature type="compositionally biased region" description="Polar residues" evidence="1">
    <location>
        <begin position="290"/>
        <end position="304"/>
    </location>
</feature>
<feature type="compositionally biased region" description="Basic and acidic residues" evidence="1">
    <location>
        <begin position="39"/>
        <end position="49"/>
    </location>
</feature>